<feature type="domain" description="FBD" evidence="1">
    <location>
        <begin position="31"/>
        <end position="96"/>
    </location>
</feature>
<dbReference type="OrthoDB" id="1109021at2759"/>
<dbReference type="Pfam" id="PF08387">
    <property type="entry name" value="FBD"/>
    <property type="match status" value="1"/>
</dbReference>
<proteinExistence type="predicted"/>
<dbReference type="InterPro" id="IPR006566">
    <property type="entry name" value="FBD"/>
</dbReference>
<sequence length="96" mass="11174">MESTEECEMANHGEKDDVACEKWNQPKNVPECLLLHLHNLVWECYRGRREEDKEVARYIFRNASHLKRATFISLMGSVGELENMVRASSSCQLVFK</sequence>
<gene>
    <name evidence="2" type="ORF">MERR_LOCUS29619</name>
</gene>
<evidence type="ECO:0000313" key="3">
    <source>
        <dbReference type="Proteomes" id="UP000467841"/>
    </source>
</evidence>
<dbReference type="Proteomes" id="UP000467841">
    <property type="component" value="Unassembled WGS sequence"/>
</dbReference>
<reference evidence="2" key="1">
    <citation type="submission" date="2020-01" db="EMBL/GenBank/DDBJ databases">
        <authorList>
            <person name="Mishra B."/>
        </authorList>
    </citation>
    <scope>NUCLEOTIDE SEQUENCE [LARGE SCALE GENOMIC DNA]</scope>
</reference>
<protein>
    <recommendedName>
        <fullName evidence="1">FBD domain-containing protein</fullName>
    </recommendedName>
</protein>
<name>A0A6D2JFX9_9BRAS</name>
<evidence type="ECO:0000313" key="2">
    <source>
        <dbReference type="EMBL" id="CAA7042384.1"/>
    </source>
</evidence>
<organism evidence="2 3">
    <name type="scientific">Microthlaspi erraticum</name>
    <dbReference type="NCBI Taxonomy" id="1685480"/>
    <lineage>
        <taxon>Eukaryota</taxon>
        <taxon>Viridiplantae</taxon>
        <taxon>Streptophyta</taxon>
        <taxon>Embryophyta</taxon>
        <taxon>Tracheophyta</taxon>
        <taxon>Spermatophyta</taxon>
        <taxon>Magnoliopsida</taxon>
        <taxon>eudicotyledons</taxon>
        <taxon>Gunneridae</taxon>
        <taxon>Pentapetalae</taxon>
        <taxon>rosids</taxon>
        <taxon>malvids</taxon>
        <taxon>Brassicales</taxon>
        <taxon>Brassicaceae</taxon>
        <taxon>Coluteocarpeae</taxon>
        <taxon>Microthlaspi</taxon>
    </lineage>
</organism>
<keyword evidence="3" id="KW-1185">Reference proteome</keyword>
<dbReference type="SMART" id="SM00579">
    <property type="entry name" value="FBD"/>
    <property type="match status" value="1"/>
</dbReference>
<dbReference type="EMBL" id="CACVBM020001268">
    <property type="protein sequence ID" value="CAA7042384.1"/>
    <property type="molecule type" value="Genomic_DNA"/>
</dbReference>
<evidence type="ECO:0000259" key="1">
    <source>
        <dbReference type="SMART" id="SM00579"/>
    </source>
</evidence>
<accession>A0A6D2JFX9</accession>
<dbReference type="AlphaFoldDB" id="A0A6D2JFX9"/>
<comment type="caution">
    <text evidence="2">The sequence shown here is derived from an EMBL/GenBank/DDBJ whole genome shotgun (WGS) entry which is preliminary data.</text>
</comment>